<organism evidence="1 2">
    <name type="scientific">Pyrodictium abyssi</name>
    <dbReference type="NCBI Taxonomy" id="54256"/>
    <lineage>
        <taxon>Archaea</taxon>
        <taxon>Thermoproteota</taxon>
        <taxon>Thermoprotei</taxon>
        <taxon>Desulfurococcales</taxon>
        <taxon>Pyrodictiaceae</taxon>
        <taxon>Pyrodictium</taxon>
    </lineage>
</organism>
<sequence>MPVDFRPIGDKVSRRAAVYDVVLIVAPTVDVLSRKEAYQVLGVQHVEVYPLMPNDAPTLFSLLGIVAWIRNHARERSVLVEGYGGEALLEGAYRIVEGTWRVEDLAKVASRLQSPLHLRSLVHLAKMSEAGIDLDKESAGRIGDAFTGGDAYAASVLEHAIDLAVQLGLENTCIRELYSYVASGMHSTPRDHCMSLVEAAESLDHMKTGAVRTIAIVSEDGDAEVLLGCRLLLRDDECWPEARNSEEPIRRALMLRGYRLAGISLVDPEEAACIAYGNNYGYECGP</sequence>
<reference evidence="1 2" key="1">
    <citation type="submission" date="2023-09" db="EMBL/GenBank/DDBJ databases">
        <title>Pyrofollis japonicus gen. nov. sp. nov., a novel member of the family Pyrodictiaceae isolated from the Iheya North hydrothermal field.</title>
        <authorList>
            <person name="Miyazaki U."/>
            <person name="Sanari M."/>
            <person name="Tame A."/>
            <person name="Kitajima M."/>
            <person name="Okamoto A."/>
            <person name="Sawayama S."/>
            <person name="Miyazaki J."/>
            <person name="Takai K."/>
            <person name="Nakagawa S."/>
        </authorList>
    </citation>
    <scope>NUCLEOTIDE SEQUENCE [LARGE SCALE GENOMIC DNA]</scope>
    <source>
        <strain evidence="1 2">AV2</strain>
    </source>
</reference>
<proteinExistence type="predicted"/>
<dbReference type="EMBL" id="AP028907">
    <property type="protein sequence ID" value="BES82003.1"/>
    <property type="molecule type" value="Genomic_DNA"/>
</dbReference>
<dbReference type="RefSeq" id="WP_338248909.1">
    <property type="nucleotide sequence ID" value="NZ_AP028907.1"/>
</dbReference>
<dbReference type="GeneID" id="89289580"/>
<gene>
    <name evidence="1" type="ORF">PABY_15700</name>
</gene>
<accession>A0ABM8IZC7</accession>
<evidence type="ECO:0000313" key="1">
    <source>
        <dbReference type="EMBL" id="BES82003.1"/>
    </source>
</evidence>
<keyword evidence="2" id="KW-1185">Reference proteome</keyword>
<name>A0ABM8IZC7_9CREN</name>
<protein>
    <submittedName>
        <fullName evidence="1">Uncharacterized protein</fullName>
    </submittedName>
</protein>
<evidence type="ECO:0000313" key="2">
    <source>
        <dbReference type="Proteomes" id="UP001341135"/>
    </source>
</evidence>
<dbReference type="Proteomes" id="UP001341135">
    <property type="component" value="Chromosome"/>
</dbReference>